<dbReference type="EMBL" id="JAACJN010000031">
    <property type="protein sequence ID" value="KAF5387569.1"/>
    <property type="molecule type" value="Genomic_DNA"/>
</dbReference>
<gene>
    <name evidence="5" type="ORF">D9757_006520</name>
</gene>
<evidence type="ECO:0000256" key="2">
    <source>
        <dbReference type="PROSITE-ProRule" id="PRU00176"/>
    </source>
</evidence>
<dbReference type="SUPFAM" id="SSF54928">
    <property type="entry name" value="RNA-binding domain, RBD"/>
    <property type="match status" value="2"/>
</dbReference>
<organism evidence="5 6">
    <name type="scientific">Collybiopsis confluens</name>
    <dbReference type="NCBI Taxonomy" id="2823264"/>
    <lineage>
        <taxon>Eukaryota</taxon>
        <taxon>Fungi</taxon>
        <taxon>Dikarya</taxon>
        <taxon>Basidiomycota</taxon>
        <taxon>Agaricomycotina</taxon>
        <taxon>Agaricomycetes</taxon>
        <taxon>Agaricomycetidae</taxon>
        <taxon>Agaricales</taxon>
        <taxon>Marasmiineae</taxon>
        <taxon>Omphalotaceae</taxon>
        <taxon>Collybiopsis</taxon>
    </lineage>
</organism>
<dbReference type="Gene3D" id="3.30.70.330">
    <property type="match status" value="2"/>
</dbReference>
<sequence>MGRRLYVGRLPTDARSEDVSKFFEGYGRIVDCRVMTGFGFVEFETSKDAEDAVGQFNGKNFMGTNIVVEFAKEGRTRREPYEERHTAGVRARRPPGIRIIVSGLSRDTSWQVWTFSVSCAWFPRWSFLDEKKILRSGSSNPSFSLDRTLSWNLFVSNGRGNGTFFFFTGGYGYQWPQFSLAILHHFGRDAGSVSFADIDRDVPGQGILEYLSRDDAERAVKDLDGKDLRGRSVRVDLDESKRSGADNYRRDDRREYRDDFRGDRYRERDRDDRYRRDRSKSPRRSDYEDRRAKSPRRDDDRKPSGYDDYRRGGDDYRKAPDYYDRRRDDSDRRREDRRREEKDERYDDRPRHSNGESSFR</sequence>
<dbReference type="Pfam" id="PF00076">
    <property type="entry name" value="RRM_1"/>
    <property type="match status" value="1"/>
</dbReference>
<proteinExistence type="predicted"/>
<evidence type="ECO:0000256" key="3">
    <source>
        <dbReference type="SAM" id="MobiDB-lite"/>
    </source>
</evidence>
<keyword evidence="1 2" id="KW-0694">RNA-binding</keyword>
<dbReference type="PANTHER" id="PTHR23003">
    <property type="entry name" value="RNA RECOGNITION MOTIF RRM DOMAIN CONTAINING PROTEIN"/>
    <property type="match status" value="1"/>
</dbReference>
<dbReference type="PROSITE" id="PS50102">
    <property type="entry name" value="RRM"/>
    <property type="match status" value="2"/>
</dbReference>
<dbReference type="InterPro" id="IPR050374">
    <property type="entry name" value="RRT5_SRSF_SR"/>
</dbReference>
<dbReference type="Proteomes" id="UP000518752">
    <property type="component" value="Unassembled WGS sequence"/>
</dbReference>
<dbReference type="InterPro" id="IPR035979">
    <property type="entry name" value="RBD_domain_sf"/>
</dbReference>
<evidence type="ECO:0000313" key="6">
    <source>
        <dbReference type="Proteomes" id="UP000518752"/>
    </source>
</evidence>
<feature type="region of interest" description="Disordered" evidence="3">
    <location>
        <begin position="268"/>
        <end position="360"/>
    </location>
</feature>
<dbReference type="PANTHER" id="PTHR23003:SF51">
    <property type="entry name" value="SERINE-ARGININE PROTEIN 55"/>
    <property type="match status" value="1"/>
</dbReference>
<protein>
    <recommendedName>
        <fullName evidence="4">RRM domain-containing protein</fullName>
    </recommendedName>
</protein>
<dbReference type="SMART" id="SM00360">
    <property type="entry name" value="RRM"/>
    <property type="match status" value="2"/>
</dbReference>
<dbReference type="InterPro" id="IPR012677">
    <property type="entry name" value="Nucleotide-bd_a/b_plait_sf"/>
</dbReference>
<evidence type="ECO:0000313" key="5">
    <source>
        <dbReference type="EMBL" id="KAF5387569.1"/>
    </source>
</evidence>
<feature type="domain" description="RRM" evidence="4">
    <location>
        <begin position="3"/>
        <end position="73"/>
    </location>
</feature>
<reference evidence="5 6" key="1">
    <citation type="journal article" date="2020" name="ISME J.">
        <title>Uncovering the hidden diversity of litter-decomposition mechanisms in mushroom-forming fungi.</title>
        <authorList>
            <person name="Floudas D."/>
            <person name="Bentzer J."/>
            <person name="Ahren D."/>
            <person name="Johansson T."/>
            <person name="Persson P."/>
            <person name="Tunlid A."/>
        </authorList>
    </citation>
    <scope>NUCLEOTIDE SEQUENCE [LARGE SCALE GENOMIC DNA]</scope>
    <source>
        <strain evidence="5 6">CBS 406.79</strain>
    </source>
</reference>
<keyword evidence="6" id="KW-1185">Reference proteome</keyword>
<dbReference type="GO" id="GO:0005634">
    <property type="term" value="C:nucleus"/>
    <property type="evidence" value="ECO:0007669"/>
    <property type="project" value="TreeGrafter"/>
</dbReference>
<accession>A0A8H5HQ90</accession>
<feature type="domain" description="RRM" evidence="4">
    <location>
        <begin position="164"/>
        <end position="240"/>
    </location>
</feature>
<dbReference type="GO" id="GO:0005737">
    <property type="term" value="C:cytoplasm"/>
    <property type="evidence" value="ECO:0007669"/>
    <property type="project" value="TreeGrafter"/>
</dbReference>
<name>A0A8H5HQ90_9AGAR</name>
<comment type="caution">
    <text evidence="5">The sequence shown here is derived from an EMBL/GenBank/DDBJ whole genome shotgun (WGS) entry which is preliminary data.</text>
</comment>
<dbReference type="GO" id="GO:0003729">
    <property type="term" value="F:mRNA binding"/>
    <property type="evidence" value="ECO:0007669"/>
    <property type="project" value="TreeGrafter"/>
</dbReference>
<dbReference type="InterPro" id="IPR000504">
    <property type="entry name" value="RRM_dom"/>
</dbReference>
<dbReference type="OrthoDB" id="1099063at2759"/>
<dbReference type="AlphaFoldDB" id="A0A8H5HQ90"/>
<evidence type="ECO:0000256" key="1">
    <source>
        <dbReference type="ARBA" id="ARBA00022884"/>
    </source>
</evidence>
<evidence type="ECO:0000259" key="4">
    <source>
        <dbReference type="PROSITE" id="PS50102"/>
    </source>
</evidence>